<reference evidence="2" key="1">
    <citation type="submission" date="2022-10" db="EMBL/GenBank/DDBJ databases">
        <title>Genome assembly of Pristionchus species.</title>
        <authorList>
            <person name="Yoshida K."/>
            <person name="Sommer R.J."/>
        </authorList>
    </citation>
    <scope>NUCLEOTIDE SEQUENCE [LARGE SCALE GENOMIC DNA]</scope>
    <source>
        <strain evidence="2">RS5460</strain>
    </source>
</reference>
<gene>
    <name evidence="1" type="ORF">PMAYCL1PPCAC_20005</name>
</gene>
<organism evidence="1 2">
    <name type="scientific">Pristionchus mayeri</name>
    <dbReference type="NCBI Taxonomy" id="1317129"/>
    <lineage>
        <taxon>Eukaryota</taxon>
        <taxon>Metazoa</taxon>
        <taxon>Ecdysozoa</taxon>
        <taxon>Nematoda</taxon>
        <taxon>Chromadorea</taxon>
        <taxon>Rhabditida</taxon>
        <taxon>Rhabditina</taxon>
        <taxon>Diplogasteromorpha</taxon>
        <taxon>Diplogasteroidea</taxon>
        <taxon>Neodiplogasteridae</taxon>
        <taxon>Pristionchus</taxon>
    </lineage>
</organism>
<dbReference type="EMBL" id="BTRK01000004">
    <property type="protein sequence ID" value="GMR49810.1"/>
    <property type="molecule type" value="Genomic_DNA"/>
</dbReference>
<protein>
    <recommendedName>
        <fullName evidence="3">F-box domain-containing protein</fullName>
    </recommendedName>
</protein>
<accession>A0AAN5CSX1</accession>
<evidence type="ECO:0000313" key="1">
    <source>
        <dbReference type="EMBL" id="GMR49810.1"/>
    </source>
</evidence>
<evidence type="ECO:0008006" key="3">
    <source>
        <dbReference type="Google" id="ProtNLM"/>
    </source>
</evidence>
<sequence>SHVFHRPCLALKWLYSSFQTSLSQIVVFYLLRVMEAPLFATQDDDCSENLRLIKISDNQASENVSPFESLPGELVYSIVEYVPESVFELRLTCRSLQRHVDSYARGPVPTRTPRTVDYRIQLRHSVLVPERLANLYQLRLNLRKPELLGRIRKYSHSNCEEKVVVYYGTEVLESDKCFPNKEDIDVWEYLVECSGMGTKPTDCPHLGESMRWNVVGSFDSEKVRIDIDELRPYAAAVLLKELHAHSVDHLTLNVKRISLPEKFLLELSSVVRSLSIIDNCYHYCERRLADNTFERNRNLFGAHEVQWGPIILEMFTRRLDKLRIANTDPYIKRYISTESAGLLIKKLPHIGKKVWLEAANYQHFRGLSYKENNHIIHASRERRIIGYVFQCKLTIKHKSRQNEEF</sequence>
<comment type="caution">
    <text evidence="1">The sequence shown here is derived from an EMBL/GenBank/DDBJ whole genome shotgun (WGS) entry which is preliminary data.</text>
</comment>
<proteinExistence type="predicted"/>
<feature type="non-terminal residue" evidence="1">
    <location>
        <position position="1"/>
    </location>
</feature>
<name>A0AAN5CSX1_9BILA</name>
<dbReference type="AlphaFoldDB" id="A0AAN5CSX1"/>
<evidence type="ECO:0000313" key="2">
    <source>
        <dbReference type="Proteomes" id="UP001328107"/>
    </source>
</evidence>
<dbReference type="Proteomes" id="UP001328107">
    <property type="component" value="Unassembled WGS sequence"/>
</dbReference>
<keyword evidence="2" id="KW-1185">Reference proteome</keyword>